<dbReference type="PANTHER" id="PTHR12110">
    <property type="entry name" value="HYDROXYPYRUVATE ISOMERASE"/>
    <property type="match status" value="1"/>
</dbReference>
<dbReference type="GO" id="GO:0050114">
    <property type="term" value="F:myo-inosose-2 dehydratase activity"/>
    <property type="evidence" value="ECO:0007669"/>
    <property type="project" value="InterPro"/>
</dbReference>
<gene>
    <name evidence="5" type="ORF">CQR44_1023</name>
</gene>
<organism evidence="5 6">
    <name type="scientific">Bifidobacterium asteroides</name>
    <dbReference type="NCBI Taxonomy" id="1684"/>
    <lineage>
        <taxon>Bacteria</taxon>
        <taxon>Bacillati</taxon>
        <taxon>Actinomycetota</taxon>
        <taxon>Actinomycetes</taxon>
        <taxon>Bifidobacteriales</taxon>
        <taxon>Bifidobacteriaceae</taxon>
        <taxon>Bifidobacterium</taxon>
    </lineage>
</organism>
<dbReference type="InterPro" id="IPR013022">
    <property type="entry name" value="Xyl_isomerase-like_TIM-brl"/>
</dbReference>
<protein>
    <submittedName>
        <fullName evidence="5">Inosose dehydratase</fullName>
    </submittedName>
</protein>
<dbReference type="InterPro" id="IPR023952">
    <property type="entry name" value="IolE"/>
</dbReference>
<dbReference type="GO" id="GO:0019310">
    <property type="term" value="P:inositol catabolic process"/>
    <property type="evidence" value="ECO:0007669"/>
    <property type="project" value="InterPro"/>
</dbReference>
<dbReference type="EMBL" id="PCHJ01000015">
    <property type="protein sequence ID" value="PKV09490.1"/>
    <property type="molecule type" value="Genomic_DNA"/>
</dbReference>
<dbReference type="Gene3D" id="3.20.20.150">
    <property type="entry name" value="Divalent-metal-dependent TIM barrel enzymes"/>
    <property type="match status" value="1"/>
</dbReference>
<feature type="domain" description="Xylose isomerase-like TIM barrel" evidence="4">
    <location>
        <begin position="38"/>
        <end position="296"/>
    </location>
</feature>
<dbReference type="HAMAP" id="MF_01672">
    <property type="entry name" value="IolE"/>
    <property type="match status" value="1"/>
</dbReference>
<dbReference type="SUPFAM" id="SSF51658">
    <property type="entry name" value="Xylose isomerase-like"/>
    <property type="match status" value="1"/>
</dbReference>
<dbReference type="GO" id="GO:0030145">
    <property type="term" value="F:manganese ion binding"/>
    <property type="evidence" value="ECO:0007669"/>
    <property type="project" value="InterPro"/>
</dbReference>
<evidence type="ECO:0000256" key="2">
    <source>
        <dbReference type="ARBA" id="ARBA00023239"/>
    </source>
</evidence>
<dbReference type="PANTHER" id="PTHR12110:SF41">
    <property type="entry name" value="INOSOSE DEHYDRATASE"/>
    <property type="match status" value="1"/>
</dbReference>
<evidence type="ECO:0000313" key="5">
    <source>
        <dbReference type="EMBL" id="PKV09490.1"/>
    </source>
</evidence>
<evidence type="ECO:0000256" key="1">
    <source>
        <dbReference type="ARBA" id="ARBA00023211"/>
    </source>
</evidence>
<dbReference type="Pfam" id="PF01261">
    <property type="entry name" value="AP_endonuc_2"/>
    <property type="match status" value="1"/>
</dbReference>
<evidence type="ECO:0000313" key="6">
    <source>
        <dbReference type="Proteomes" id="UP000233731"/>
    </source>
</evidence>
<dbReference type="InterPro" id="IPR030823">
    <property type="entry name" value="IolE/MocC"/>
</dbReference>
<dbReference type="NCBIfam" id="TIGR04379">
    <property type="entry name" value="myo_inos_iolE"/>
    <property type="match status" value="1"/>
</dbReference>
<keyword evidence="1" id="KW-0464">Manganese</keyword>
<accession>A0A2N3RAI7</accession>
<comment type="caution">
    <text evidence="5">The sequence shown here is derived from an EMBL/GenBank/DDBJ whole genome shotgun (WGS) entry which is preliminary data.</text>
</comment>
<name>A0A2N3RAI7_9BIFI</name>
<evidence type="ECO:0000256" key="3">
    <source>
        <dbReference type="ARBA" id="ARBA00023285"/>
    </source>
</evidence>
<sequence length="300" mass="33646">MMTDKNTAIRVGMAPISWTNDDMPELGGETPYQQILSEVALAGFEGTEIGNKYPKDPKVLKEQLQMRGISIASAWFSAYLTTQTWEENERSFIAFRDYLHALGAKMINVAEQGNTIQGQMHTPIFEGKPEYTSQQWDQLTRGLDRFGDLAHDVGMEISYHHHMGTGVQTTSEIDRLMEGTDPDKVKLLVDVGHLLFSGEDPVDIVKRYASRVGHVHLKDIRPDVLQRVKDGKLSFLQAILEGVFTVPGDGKTDFKKVLQPLLDGGYQGWFMVEAEQDPAKADPLKSALTARRYLREHLGV</sequence>
<dbReference type="AlphaFoldDB" id="A0A2N3RAI7"/>
<evidence type="ECO:0000259" key="4">
    <source>
        <dbReference type="Pfam" id="PF01261"/>
    </source>
</evidence>
<dbReference type="Proteomes" id="UP000233731">
    <property type="component" value="Unassembled WGS sequence"/>
</dbReference>
<reference evidence="5 6" key="1">
    <citation type="submission" date="2017-10" db="EMBL/GenBank/DDBJ databases">
        <title>Bifidobacterium genomics.</title>
        <authorList>
            <person name="Lugli G.A."/>
            <person name="Milani C."/>
            <person name="Mancabelli L."/>
        </authorList>
    </citation>
    <scope>NUCLEOTIDE SEQUENCE [LARGE SCALE GENOMIC DNA]</scope>
    <source>
        <strain evidence="5 6">1460B</strain>
    </source>
</reference>
<dbReference type="InterPro" id="IPR036237">
    <property type="entry name" value="Xyl_isomerase-like_sf"/>
</dbReference>
<dbReference type="InterPro" id="IPR050312">
    <property type="entry name" value="IolE/XylAMocC-like"/>
</dbReference>
<keyword evidence="2" id="KW-0456">Lyase</keyword>
<keyword evidence="3" id="KW-0170">Cobalt</keyword>
<dbReference type="RefSeq" id="WP_218971727.1">
    <property type="nucleotide sequence ID" value="NZ_PCHJ01000015.1"/>
</dbReference>
<proteinExistence type="inferred from homology"/>